<gene>
    <name evidence="28" type="ORF">BBK36DRAFT_1138931</name>
</gene>
<evidence type="ECO:0000256" key="12">
    <source>
        <dbReference type="ARBA" id="ARBA00022723"/>
    </source>
</evidence>
<comment type="catalytic activity">
    <reaction evidence="23">
        <text>a 5,6-dihydrouridine in mRNA + NAD(+) = a uridine in mRNA + NADH + H(+)</text>
        <dbReference type="Rhea" id="RHEA:69851"/>
        <dbReference type="Rhea" id="RHEA-COMP:14658"/>
        <dbReference type="Rhea" id="RHEA-COMP:17789"/>
        <dbReference type="ChEBI" id="CHEBI:15378"/>
        <dbReference type="ChEBI" id="CHEBI:57540"/>
        <dbReference type="ChEBI" id="CHEBI:57945"/>
        <dbReference type="ChEBI" id="CHEBI:65315"/>
        <dbReference type="ChEBI" id="CHEBI:74443"/>
    </reaction>
    <physiologicalReaction direction="right-to-left" evidence="23">
        <dbReference type="Rhea" id="RHEA:69853"/>
    </physiologicalReaction>
</comment>
<keyword evidence="16" id="KW-0521">NADP</keyword>
<evidence type="ECO:0000256" key="6">
    <source>
        <dbReference type="ARBA" id="ARBA00022143"/>
    </source>
</evidence>
<keyword evidence="7" id="KW-0963">Cytoplasm</keyword>
<comment type="catalytic activity">
    <reaction evidence="24">
        <text>a 5,6-dihydrouridine in mRNA + NADP(+) = a uridine in mRNA + NADPH + H(+)</text>
        <dbReference type="Rhea" id="RHEA:69855"/>
        <dbReference type="Rhea" id="RHEA-COMP:14658"/>
        <dbReference type="Rhea" id="RHEA-COMP:17789"/>
        <dbReference type="ChEBI" id="CHEBI:15378"/>
        <dbReference type="ChEBI" id="CHEBI:57783"/>
        <dbReference type="ChEBI" id="CHEBI:58349"/>
        <dbReference type="ChEBI" id="CHEBI:65315"/>
        <dbReference type="ChEBI" id="CHEBI:74443"/>
    </reaction>
    <physiologicalReaction direction="right-to-left" evidence="24">
        <dbReference type="Rhea" id="RHEA:69857"/>
    </physiologicalReaction>
</comment>
<evidence type="ECO:0000256" key="7">
    <source>
        <dbReference type="ARBA" id="ARBA00022490"/>
    </source>
</evidence>
<sequence length="771" mass="86352">MATESDSPMAVQTADVDSHSEERAAKRIKIDDAATSQDQNGESGQDTARPSQTGNGTEPTPEASKSSEENAEPTDRVKGMAPIKKEYLIDMSRNQDGPPPTVDDDAAEGRGTNGRDQPQRDGEDSRSQGKKGKKKAKGQNTDRSFGRFDDAIPLCSSRAYSPEFSPKECRYGDSCKMCHDLRKYLSEGRREDVEALGGKCPAFEAYGYCASGWKCRFVKSHMQEIEHADGRKELVLSDNRPPKAEPKEALKPKEDESAEPGTSEEKGPDTEERGKSEDELRPGIYNVVTMGQKIQLNRKRLDFTKADQYIQWLNHEGGISQDFHHRRKDQPALDLEELRARFVDPPFKPSEKRRLYFGPETPTLAPLTTQGNLPFRRLCVELGCQATYSEMALGMPLLQGSKPDWTLMRAHKSEITPPKMNPGAIPLFDDYDNSRDLKFGAQISGSAHWVVTKAADVLNRYCPHLRLIDLNCGCPIDKVFKAGAGSALLEASGKLERMIRGMNALSGEIPITAKIRTGVRKDRPTATQVIGKLAFGAREHRERLGAPGCAALTLHGRSREQRYTKTADWGYIGECAALIKTYNEEKAKITDTIAEPDESTLPNAKDGRMYFLGNGDCFSHVDYYEHLENARVDTVMIGRGALIKPWIFEEIEKGQYLDKSSTERLGYIEKFVKYGLEAWGSDELGIGYTRRFLLEYLSFAHRYVPIGLLEHLPPRLNDRPPAYKGRDEMETLMASDNYKDWIKISEMFLGPVHPGFQFQPKHKSNSYEAEG</sequence>
<dbReference type="EC" id="1.3.1.89" evidence="5"/>
<dbReference type="EMBL" id="KZ680209">
    <property type="protein sequence ID" value="PTB68835.1"/>
    <property type="molecule type" value="Genomic_DNA"/>
</dbReference>
<evidence type="ECO:0000256" key="25">
    <source>
        <dbReference type="ARBA" id="ARBA00049513"/>
    </source>
</evidence>
<keyword evidence="29" id="KW-1185">Reference proteome</keyword>
<feature type="compositionally biased region" description="Basic and acidic residues" evidence="26">
    <location>
        <begin position="117"/>
        <end position="127"/>
    </location>
</feature>
<keyword evidence="17" id="KW-0560">Oxidoreductase</keyword>
<dbReference type="FunFam" id="3.20.20.70:FF:000145">
    <property type="entry name" value="tRNA-dihydrouridine(47) synthase [NAD(P)(+)]"/>
    <property type="match status" value="1"/>
</dbReference>
<dbReference type="GO" id="GO:0005634">
    <property type="term" value="C:nucleus"/>
    <property type="evidence" value="ECO:0007669"/>
    <property type="project" value="UniProtKB-SubCell"/>
</dbReference>
<evidence type="ECO:0000256" key="5">
    <source>
        <dbReference type="ARBA" id="ARBA00012376"/>
    </source>
</evidence>
<dbReference type="InterPro" id="IPR018517">
    <property type="entry name" value="tRNA_hU_synthase_CS"/>
</dbReference>
<evidence type="ECO:0000256" key="9">
    <source>
        <dbReference type="ARBA" id="ARBA00022643"/>
    </source>
</evidence>
<dbReference type="PANTHER" id="PTHR45846:SF1">
    <property type="entry name" value="TRNA-DIHYDROURIDINE(47) SYNTHASE [NAD(P)(+)]-LIKE"/>
    <property type="match status" value="1"/>
</dbReference>
<feature type="domain" description="DUS-like FMN-binding" evidence="27">
    <location>
        <begin position="611"/>
        <end position="659"/>
    </location>
</feature>
<keyword evidence="19" id="KW-0539">Nucleus</keyword>
<evidence type="ECO:0000256" key="24">
    <source>
        <dbReference type="ARBA" id="ARBA00049447"/>
    </source>
</evidence>
<comment type="catalytic activity">
    <reaction evidence="25">
        <text>5,6-dihydrouridine(47) in tRNA + NADP(+) = uridine(47) in tRNA + NADPH + H(+)</text>
        <dbReference type="Rhea" id="RHEA:53360"/>
        <dbReference type="Rhea" id="RHEA-COMP:13539"/>
        <dbReference type="Rhea" id="RHEA-COMP:13540"/>
        <dbReference type="ChEBI" id="CHEBI:15378"/>
        <dbReference type="ChEBI" id="CHEBI:57783"/>
        <dbReference type="ChEBI" id="CHEBI:58349"/>
        <dbReference type="ChEBI" id="CHEBI:65315"/>
        <dbReference type="ChEBI" id="CHEBI:74443"/>
        <dbReference type="EC" id="1.3.1.89"/>
    </reaction>
    <physiologicalReaction direction="right-to-left" evidence="25">
        <dbReference type="Rhea" id="RHEA:53362"/>
    </physiologicalReaction>
</comment>
<dbReference type="GO" id="GO:0003723">
    <property type="term" value="F:RNA binding"/>
    <property type="evidence" value="ECO:0007669"/>
    <property type="project" value="TreeGrafter"/>
</dbReference>
<comment type="cofactor">
    <cofactor evidence="1">
        <name>FMN</name>
        <dbReference type="ChEBI" id="CHEBI:58210"/>
    </cofactor>
</comment>
<feature type="compositionally biased region" description="Basic and acidic residues" evidence="26">
    <location>
        <begin position="230"/>
        <end position="255"/>
    </location>
</feature>
<accession>A0A2T4BHN8</accession>
<feature type="compositionally biased region" description="Polar residues" evidence="26">
    <location>
        <begin position="34"/>
        <end position="58"/>
    </location>
</feature>
<dbReference type="Pfam" id="PF01207">
    <property type="entry name" value="Dus"/>
    <property type="match status" value="2"/>
</dbReference>
<evidence type="ECO:0000256" key="13">
    <source>
        <dbReference type="ARBA" id="ARBA00022737"/>
    </source>
</evidence>
<keyword evidence="10" id="KW-0507">mRNA processing</keyword>
<evidence type="ECO:0000256" key="15">
    <source>
        <dbReference type="ARBA" id="ARBA00022833"/>
    </source>
</evidence>
<evidence type="ECO:0000256" key="22">
    <source>
        <dbReference type="ARBA" id="ARBA00048266"/>
    </source>
</evidence>
<protein>
    <recommendedName>
        <fullName evidence="6">tRNA-dihydrouridine(47) synthase [NAD(P)(+)]</fullName>
        <ecNumber evidence="5">1.3.1.89</ecNumber>
    </recommendedName>
    <alternativeName>
        <fullName evidence="20">tRNA-dihydrouridine synthase 3</fullName>
    </alternativeName>
</protein>
<dbReference type="GO" id="GO:0102265">
    <property type="term" value="F:tRNA-dihydrouridine47 synthase activity"/>
    <property type="evidence" value="ECO:0007669"/>
    <property type="project" value="UniProtKB-EC"/>
</dbReference>
<dbReference type="InterPro" id="IPR035587">
    <property type="entry name" value="DUS-like_FMN-bd"/>
</dbReference>
<dbReference type="Gene3D" id="3.20.20.70">
    <property type="entry name" value="Aldolase class I"/>
    <property type="match status" value="1"/>
</dbReference>
<evidence type="ECO:0000256" key="26">
    <source>
        <dbReference type="SAM" id="MobiDB-lite"/>
    </source>
</evidence>
<evidence type="ECO:0000256" key="16">
    <source>
        <dbReference type="ARBA" id="ARBA00022857"/>
    </source>
</evidence>
<evidence type="ECO:0000256" key="20">
    <source>
        <dbReference type="ARBA" id="ARBA00031322"/>
    </source>
</evidence>
<comment type="function">
    <text evidence="21">Catalyzes the synthesis of dihydrouridine, a modified base found in the D-loop of most tRNAs. Specifically modifies U47 in cytoplasmic tRNAs. Catalyzes the synthesis of dihydrouridine in some mRNAs, thereby affecting their translation.</text>
</comment>
<keyword evidence="9" id="KW-0288">FMN</keyword>
<evidence type="ECO:0000256" key="8">
    <source>
        <dbReference type="ARBA" id="ARBA00022630"/>
    </source>
</evidence>
<evidence type="ECO:0000256" key="18">
    <source>
        <dbReference type="ARBA" id="ARBA00023027"/>
    </source>
</evidence>
<keyword evidence="12" id="KW-0479">Metal-binding</keyword>
<proteinExistence type="inferred from homology"/>
<evidence type="ECO:0000256" key="1">
    <source>
        <dbReference type="ARBA" id="ARBA00001917"/>
    </source>
</evidence>
<feature type="compositionally biased region" description="Basic residues" evidence="26">
    <location>
        <begin position="128"/>
        <end position="137"/>
    </location>
</feature>
<evidence type="ECO:0000256" key="10">
    <source>
        <dbReference type="ARBA" id="ARBA00022664"/>
    </source>
</evidence>
<evidence type="ECO:0000313" key="28">
    <source>
        <dbReference type="EMBL" id="PTB68835.1"/>
    </source>
</evidence>
<dbReference type="GO" id="GO:0005737">
    <property type="term" value="C:cytoplasm"/>
    <property type="evidence" value="ECO:0007669"/>
    <property type="project" value="UniProtKB-SubCell"/>
</dbReference>
<keyword evidence="11" id="KW-0819">tRNA processing</keyword>
<reference evidence="29" key="1">
    <citation type="submission" date="2016-07" db="EMBL/GenBank/DDBJ databases">
        <title>Multiple horizontal gene transfer events from other fungi enriched the ability of initially mycotrophic Trichoderma (Ascomycota) to feed on dead plant biomass.</title>
        <authorList>
            <consortium name="DOE Joint Genome Institute"/>
            <person name="Atanasova L."/>
            <person name="Chenthamara K."/>
            <person name="Zhang J."/>
            <person name="Grujic M."/>
            <person name="Henrissat B."/>
            <person name="Kuo A."/>
            <person name="Aerts A."/>
            <person name="Salamov A."/>
            <person name="Lipzen A."/>
            <person name="Labutti K."/>
            <person name="Barry K."/>
            <person name="Miao Y."/>
            <person name="Rahimi M.J."/>
            <person name="Shen Q."/>
            <person name="Grigoriev I.V."/>
            <person name="Kubicek C.P."/>
            <person name="Druzhinina I.S."/>
        </authorList>
    </citation>
    <scope>NUCLEOTIDE SEQUENCE [LARGE SCALE GENOMIC DNA]</scope>
    <source>
        <strain evidence="29">TUCIM 6016</strain>
    </source>
</reference>
<keyword evidence="15" id="KW-0862">Zinc</keyword>
<comment type="subcellular location">
    <subcellularLocation>
        <location evidence="3">Cytoplasm</location>
    </subcellularLocation>
    <subcellularLocation>
        <location evidence="2">Nucleus</location>
    </subcellularLocation>
</comment>
<evidence type="ECO:0000313" key="29">
    <source>
        <dbReference type="Proteomes" id="UP000241546"/>
    </source>
</evidence>
<evidence type="ECO:0000256" key="19">
    <source>
        <dbReference type="ARBA" id="ARBA00023242"/>
    </source>
</evidence>
<comment type="catalytic activity">
    <reaction evidence="22">
        <text>5,6-dihydrouridine(47) in tRNA + NAD(+) = uridine(47) in tRNA + NADH + H(+)</text>
        <dbReference type="Rhea" id="RHEA:53364"/>
        <dbReference type="Rhea" id="RHEA-COMP:13539"/>
        <dbReference type="Rhea" id="RHEA-COMP:13540"/>
        <dbReference type="ChEBI" id="CHEBI:15378"/>
        <dbReference type="ChEBI" id="CHEBI:57540"/>
        <dbReference type="ChEBI" id="CHEBI:57945"/>
        <dbReference type="ChEBI" id="CHEBI:65315"/>
        <dbReference type="ChEBI" id="CHEBI:74443"/>
        <dbReference type="EC" id="1.3.1.89"/>
    </reaction>
    <physiologicalReaction direction="right-to-left" evidence="22">
        <dbReference type="Rhea" id="RHEA:53366"/>
    </physiologicalReaction>
</comment>
<keyword evidence="18" id="KW-0520">NAD</keyword>
<evidence type="ECO:0000256" key="3">
    <source>
        <dbReference type="ARBA" id="ARBA00004496"/>
    </source>
</evidence>
<dbReference type="OrthoDB" id="259935at2759"/>
<feature type="domain" description="DUS-like FMN-binding" evidence="27">
    <location>
        <begin position="364"/>
        <end position="574"/>
    </location>
</feature>
<feature type="compositionally biased region" description="Basic and acidic residues" evidence="26">
    <location>
        <begin position="65"/>
        <end position="88"/>
    </location>
</feature>
<dbReference type="CDD" id="cd02801">
    <property type="entry name" value="DUS_like_FMN"/>
    <property type="match status" value="1"/>
</dbReference>
<feature type="compositionally biased region" description="Basic and acidic residues" evidence="26">
    <location>
        <begin position="263"/>
        <end position="281"/>
    </location>
</feature>
<dbReference type="PANTHER" id="PTHR45846">
    <property type="entry name" value="TRNA-DIHYDROURIDINE(47) SYNTHASE [NAD(P)(+)]-LIKE"/>
    <property type="match status" value="1"/>
</dbReference>
<dbReference type="GO" id="GO:0006397">
    <property type="term" value="P:mRNA processing"/>
    <property type="evidence" value="ECO:0007669"/>
    <property type="project" value="UniProtKB-KW"/>
</dbReference>
<evidence type="ECO:0000256" key="17">
    <source>
        <dbReference type="ARBA" id="ARBA00023002"/>
    </source>
</evidence>
<dbReference type="RefSeq" id="XP_024752155.1">
    <property type="nucleotide sequence ID" value="XM_024893274.1"/>
</dbReference>
<dbReference type="InterPro" id="IPR013785">
    <property type="entry name" value="Aldolase_TIM"/>
</dbReference>
<dbReference type="GO" id="GO:0008270">
    <property type="term" value="F:zinc ion binding"/>
    <property type="evidence" value="ECO:0007669"/>
    <property type="project" value="UniProtKB-KW"/>
</dbReference>
<dbReference type="PROSITE" id="PS01136">
    <property type="entry name" value="UPF0034"/>
    <property type="match status" value="1"/>
</dbReference>
<dbReference type="SUPFAM" id="SSF51395">
    <property type="entry name" value="FMN-linked oxidoreductases"/>
    <property type="match status" value="1"/>
</dbReference>
<evidence type="ECO:0000259" key="27">
    <source>
        <dbReference type="Pfam" id="PF01207"/>
    </source>
</evidence>
<feature type="region of interest" description="Disordered" evidence="26">
    <location>
        <begin position="1"/>
        <end position="148"/>
    </location>
</feature>
<dbReference type="Pfam" id="PF25585">
    <property type="entry name" value="zf-CCCH_DUS3L"/>
    <property type="match status" value="2"/>
</dbReference>
<dbReference type="AlphaFoldDB" id="A0A2T4BHN8"/>
<evidence type="ECO:0000256" key="14">
    <source>
        <dbReference type="ARBA" id="ARBA00022771"/>
    </source>
</evidence>
<organism evidence="28 29">
    <name type="scientific">Trichoderma citrinoviride</name>
    <dbReference type="NCBI Taxonomy" id="58853"/>
    <lineage>
        <taxon>Eukaryota</taxon>
        <taxon>Fungi</taxon>
        <taxon>Dikarya</taxon>
        <taxon>Ascomycota</taxon>
        <taxon>Pezizomycotina</taxon>
        <taxon>Sordariomycetes</taxon>
        <taxon>Hypocreomycetidae</taxon>
        <taxon>Hypocreales</taxon>
        <taxon>Hypocreaceae</taxon>
        <taxon>Trichoderma</taxon>
    </lineage>
</organism>
<evidence type="ECO:0000256" key="4">
    <source>
        <dbReference type="ARBA" id="ARBA00005451"/>
    </source>
</evidence>
<evidence type="ECO:0000256" key="23">
    <source>
        <dbReference type="ARBA" id="ARBA00048342"/>
    </source>
</evidence>
<name>A0A2T4BHN8_9HYPO</name>
<dbReference type="Proteomes" id="UP000241546">
    <property type="component" value="Unassembled WGS sequence"/>
</dbReference>
<keyword evidence="8" id="KW-0285">Flavoprotein</keyword>
<evidence type="ECO:0000256" key="11">
    <source>
        <dbReference type="ARBA" id="ARBA00022694"/>
    </source>
</evidence>
<feature type="region of interest" description="Disordered" evidence="26">
    <location>
        <begin position="230"/>
        <end position="282"/>
    </location>
</feature>
<dbReference type="GeneID" id="36601392"/>
<dbReference type="GO" id="GO:0050660">
    <property type="term" value="F:flavin adenine dinucleotide binding"/>
    <property type="evidence" value="ECO:0007669"/>
    <property type="project" value="InterPro"/>
</dbReference>
<evidence type="ECO:0000256" key="2">
    <source>
        <dbReference type="ARBA" id="ARBA00004123"/>
    </source>
</evidence>
<keyword evidence="14" id="KW-0863">Zinc-finger</keyword>
<evidence type="ECO:0000256" key="21">
    <source>
        <dbReference type="ARBA" id="ARBA00045934"/>
    </source>
</evidence>
<comment type="similarity">
    <text evidence="4">Belongs to the Dus family. Dus3 subfamily.</text>
</comment>
<feature type="compositionally biased region" description="Basic and acidic residues" evidence="26">
    <location>
        <begin position="16"/>
        <end position="32"/>
    </location>
</feature>
<keyword evidence="13" id="KW-0677">Repeat</keyword>